<proteinExistence type="predicted"/>
<feature type="signal peptide" evidence="1">
    <location>
        <begin position="1"/>
        <end position="26"/>
    </location>
</feature>
<dbReference type="EMBL" id="FQUS01000010">
    <property type="protein sequence ID" value="SHF58743.1"/>
    <property type="molecule type" value="Genomic_DNA"/>
</dbReference>
<evidence type="ECO:0000313" key="3">
    <source>
        <dbReference type="Proteomes" id="UP000184041"/>
    </source>
</evidence>
<protein>
    <recommendedName>
        <fullName evidence="4">DUF4835 domain-containing protein</fullName>
    </recommendedName>
</protein>
<accession>A0A1M5CVM1</accession>
<dbReference type="Proteomes" id="UP000184041">
    <property type="component" value="Unassembled WGS sequence"/>
</dbReference>
<dbReference type="STRING" id="1194090.SAMN05443144_110104"/>
<evidence type="ECO:0008006" key="4">
    <source>
        <dbReference type="Google" id="ProtNLM"/>
    </source>
</evidence>
<keyword evidence="3" id="KW-1185">Reference proteome</keyword>
<keyword evidence="1" id="KW-0732">Signal</keyword>
<reference evidence="2 3" key="1">
    <citation type="submission" date="2016-11" db="EMBL/GenBank/DDBJ databases">
        <authorList>
            <person name="Jaros S."/>
            <person name="Januszkiewicz K."/>
            <person name="Wedrychowicz H."/>
        </authorList>
    </citation>
    <scope>NUCLEOTIDE SEQUENCE [LARGE SCALE GENOMIC DNA]</scope>
    <source>
        <strain evidence="2 3">DSM 21986</strain>
    </source>
</reference>
<evidence type="ECO:0000313" key="2">
    <source>
        <dbReference type="EMBL" id="SHF58743.1"/>
    </source>
</evidence>
<name>A0A1M5CVM1_9BACT</name>
<evidence type="ECO:0000256" key="1">
    <source>
        <dbReference type="SAM" id="SignalP"/>
    </source>
</evidence>
<gene>
    <name evidence="2" type="ORF">SAMN05443144_110104</name>
</gene>
<dbReference type="RefSeq" id="WP_073063777.1">
    <property type="nucleotide sequence ID" value="NZ_FQUS01000010.1"/>
</dbReference>
<dbReference type="OrthoDB" id="9773381at2"/>
<dbReference type="Pfam" id="PF16119">
    <property type="entry name" value="DUF4835"/>
    <property type="match status" value="1"/>
</dbReference>
<organism evidence="2 3">
    <name type="scientific">Fodinibius roseus</name>
    <dbReference type="NCBI Taxonomy" id="1194090"/>
    <lineage>
        <taxon>Bacteria</taxon>
        <taxon>Pseudomonadati</taxon>
        <taxon>Balneolota</taxon>
        <taxon>Balneolia</taxon>
        <taxon>Balneolales</taxon>
        <taxon>Balneolaceae</taxon>
        <taxon>Fodinibius</taxon>
    </lineage>
</organism>
<feature type="chain" id="PRO_5013019483" description="DUF4835 domain-containing protein" evidence="1">
    <location>
        <begin position="27"/>
        <end position="305"/>
    </location>
</feature>
<dbReference type="InterPro" id="IPR032274">
    <property type="entry name" value="DUF4835"/>
</dbReference>
<sequence length="305" mass="35632">MNVFSPDKWWCSLFICVLCLLLPWKAAGQEIRADVTVDRSQVNNTSLSFLDDLSDEIETYLNEYSWTDTNFRAEERVRVDIQITLLSADDNFNFDAQVIFRSRRPIYNTTRETVLFFYNEEDWSFTYTPNRTLLHDQLQFDAFTSFLDFYAYLMLGYDFDSFNELGGTPYFAQAQNIVSQAQSAPSGGWERSGINRRNRAQLVADLLNQNYEGLRLAVYQYHRQGLDRFVEHPVEARQQILGALGKIQEAKRTTSSNFLFDTFFNTKYRELSAIFEDAAPEVRLKAFQLLSDIDQSHLSEYRKLQ</sequence>
<dbReference type="AlphaFoldDB" id="A0A1M5CVM1"/>